<evidence type="ECO:0000256" key="1">
    <source>
        <dbReference type="ARBA" id="ARBA00003531"/>
    </source>
</evidence>
<dbReference type="GO" id="GO:0004385">
    <property type="term" value="F:GMP kinase activity"/>
    <property type="evidence" value="ECO:0007669"/>
    <property type="project" value="UniProtKB-UniRule"/>
</dbReference>
<dbReference type="CDD" id="cd00071">
    <property type="entry name" value="GMPK"/>
    <property type="match status" value="1"/>
</dbReference>
<dbReference type="GO" id="GO:0005829">
    <property type="term" value="C:cytosol"/>
    <property type="evidence" value="ECO:0007669"/>
    <property type="project" value="TreeGrafter"/>
</dbReference>
<evidence type="ECO:0000256" key="5">
    <source>
        <dbReference type="ARBA" id="ARBA00022679"/>
    </source>
</evidence>
<evidence type="ECO:0000259" key="13">
    <source>
        <dbReference type="PROSITE" id="PS50052"/>
    </source>
</evidence>
<evidence type="ECO:0000256" key="3">
    <source>
        <dbReference type="ARBA" id="ARBA00012961"/>
    </source>
</evidence>
<comment type="caution">
    <text evidence="14">The sequence shown here is derived from an EMBL/GenBank/DDBJ whole genome shotgun (WGS) entry which is preliminary data.</text>
</comment>
<dbReference type="EMBL" id="WEGH01000001">
    <property type="protein sequence ID" value="MQY02414.1"/>
    <property type="molecule type" value="Genomic_DNA"/>
</dbReference>
<dbReference type="Gene3D" id="3.40.50.300">
    <property type="entry name" value="P-loop containing nucleotide triphosphate hydrolases"/>
    <property type="match status" value="1"/>
</dbReference>
<evidence type="ECO:0000256" key="4">
    <source>
        <dbReference type="ARBA" id="ARBA00016296"/>
    </source>
</evidence>
<comment type="catalytic activity">
    <reaction evidence="10 11">
        <text>GMP + ATP = GDP + ADP</text>
        <dbReference type="Rhea" id="RHEA:20780"/>
        <dbReference type="ChEBI" id="CHEBI:30616"/>
        <dbReference type="ChEBI" id="CHEBI:58115"/>
        <dbReference type="ChEBI" id="CHEBI:58189"/>
        <dbReference type="ChEBI" id="CHEBI:456216"/>
        <dbReference type="EC" id="2.7.4.8"/>
    </reaction>
</comment>
<dbReference type="PANTHER" id="PTHR23117">
    <property type="entry name" value="GUANYLATE KINASE-RELATED"/>
    <property type="match status" value="1"/>
</dbReference>
<name>A0A7K0BNY1_9ACTN</name>
<dbReference type="InterPro" id="IPR008145">
    <property type="entry name" value="GK/Ca_channel_bsu"/>
</dbReference>
<keyword evidence="15" id="KW-1185">Reference proteome</keyword>
<evidence type="ECO:0000256" key="12">
    <source>
        <dbReference type="SAM" id="MobiDB-lite"/>
    </source>
</evidence>
<gene>
    <name evidence="11 14" type="primary">gmk</name>
    <name evidence="14" type="ORF">ACRB68_04440</name>
</gene>
<dbReference type="SMART" id="SM00072">
    <property type="entry name" value="GuKc"/>
    <property type="match status" value="1"/>
</dbReference>
<evidence type="ECO:0000256" key="9">
    <source>
        <dbReference type="ARBA" id="ARBA00030128"/>
    </source>
</evidence>
<evidence type="ECO:0000313" key="14">
    <source>
        <dbReference type="EMBL" id="MQY02414.1"/>
    </source>
</evidence>
<keyword evidence="7 11" id="KW-0418">Kinase</keyword>
<dbReference type="NCBIfam" id="TIGR03263">
    <property type="entry name" value="guanyl_kin"/>
    <property type="match status" value="1"/>
</dbReference>
<evidence type="ECO:0000256" key="11">
    <source>
        <dbReference type="HAMAP-Rule" id="MF_00328"/>
    </source>
</evidence>
<evidence type="ECO:0000256" key="7">
    <source>
        <dbReference type="ARBA" id="ARBA00022777"/>
    </source>
</evidence>
<keyword evidence="8 11" id="KW-0067">ATP-binding</keyword>
<comment type="similarity">
    <text evidence="2 11">Belongs to the guanylate kinase family.</text>
</comment>
<dbReference type="Proteomes" id="UP000487268">
    <property type="component" value="Unassembled WGS sequence"/>
</dbReference>
<dbReference type="InterPro" id="IPR020590">
    <property type="entry name" value="Guanylate_kinase_CS"/>
</dbReference>
<feature type="region of interest" description="Disordered" evidence="12">
    <location>
        <begin position="1"/>
        <end position="47"/>
    </location>
</feature>
<evidence type="ECO:0000256" key="8">
    <source>
        <dbReference type="ARBA" id="ARBA00022840"/>
    </source>
</evidence>
<dbReference type="PROSITE" id="PS50052">
    <property type="entry name" value="GUANYLATE_KINASE_2"/>
    <property type="match status" value="1"/>
</dbReference>
<dbReference type="InterPro" id="IPR008144">
    <property type="entry name" value="Guanylate_kin-like_dom"/>
</dbReference>
<keyword evidence="5 11" id="KW-0808">Transferase</keyword>
<comment type="function">
    <text evidence="1 11">Essential for recycling GMP and indirectly, cGMP.</text>
</comment>
<accession>A0A7K0BNY1</accession>
<dbReference type="InterPro" id="IPR017665">
    <property type="entry name" value="Guanylate_kinase"/>
</dbReference>
<organism evidence="14 15">
    <name type="scientific">Actinomadura macrotermitis</name>
    <dbReference type="NCBI Taxonomy" id="2585200"/>
    <lineage>
        <taxon>Bacteria</taxon>
        <taxon>Bacillati</taxon>
        <taxon>Actinomycetota</taxon>
        <taxon>Actinomycetes</taxon>
        <taxon>Streptosporangiales</taxon>
        <taxon>Thermomonosporaceae</taxon>
        <taxon>Actinomadura</taxon>
    </lineage>
</organism>
<comment type="subcellular location">
    <subcellularLocation>
        <location evidence="11">Cytoplasm</location>
    </subcellularLocation>
</comment>
<evidence type="ECO:0000313" key="15">
    <source>
        <dbReference type="Proteomes" id="UP000487268"/>
    </source>
</evidence>
<dbReference type="FunFam" id="3.30.63.10:FF:000002">
    <property type="entry name" value="Guanylate kinase 1"/>
    <property type="match status" value="1"/>
</dbReference>
<dbReference type="SUPFAM" id="SSF52540">
    <property type="entry name" value="P-loop containing nucleoside triphosphate hydrolases"/>
    <property type="match status" value="1"/>
</dbReference>
<reference evidence="14 15" key="1">
    <citation type="submission" date="2019-10" db="EMBL/GenBank/DDBJ databases">
        <title>Actinomadura rubteroloni sp. nov. and Actinomadura macrotermitis sp. nov., isolated from the gut of fungus growing-termite Macrotermes natalensis.</title>
        <authorList>
            <person name="Benndorf R."/>
            <person name="Martin K."/>
            <person name="Kuefner M."/>
            <person name="De Beer W."/>
            <person name="Kaster A.-K."/>
            <person name="Vollmers J."/>
            <person name="Poulsen M."/>
            <person name="Beemelmanns C."/>
        </authorList>
    </citation>
    <scope>NUCLEOTIDE SEQUENCE [LARGE SCALE GENOMIC DNA]</scope>
    <source>
        <strain evidence="14 15">RB68</strain>
    </source>
</reference>
<dbReference type="PANTHER" id="PTHR23117:SF13">
    <property type="entry name" value="GUANYLATE KINASE"/>
    <property type="match status" value="1"/>
</dbReference>
<keyword evidence="6 11" id="KW-0547">Nucleotide-binding</keyword>
<feature type="domain" description="Guanylate kinase-like" evidence="13">
    <location>
        <begin position="51"/>
        <end position="229"/>
    </location>
</feature>
<sequence length="232" mass="24952">MESTDPRTANGRHGSAVAAGPGLPGSGSIPFSSGAPMTAPGGSTEQDPLVRRLTVLSGPSGVGKSTVVAEIRLAHPQVWLSVSVTTRSPRPGEINGVQYHFVDDAGFDRLVAEGELLEWAEFAGNRYGTPRRPVQERLERGEPVLLEIDLQGARQVRETMPGAQLVFLAPPSWEELVRRLTGRGTEPPAVIERRLAAARVELAAEKEFDVTLVNHDVKGVCRELLALMAVRP</sequence>
<dbReference type="Pfam" id="PF00625">
    <property type="entry name" value="Guanylate_kin"/>
    <property type="match status" value="1"/>
</dbReference>
<dbReference type="InterPro" id="IPR027417">
    <property type="entry name" value="P-loop_NTPase"/>
</dbReference>
<dbReference type="HAMAP" id="MF_00328">
    <property type="entry name" value="Guanylate_kinase"/>
    <property type="match status" value="1"/>
</dbReference>
<evidence type="ECO:0000256" key="6">
    <source>
        <dbReference type="ARBA" id="ARBA00022741"/>
    </source>
</evidence>
<dbReference type="Gene3D" id="3.30.63.10">
    <property type="entry name" value="Guanylate Kinase phosphate binding domain"/>
    <property type="match status" value="1"/>
</dbReference>
<dbReference type="GO" id="GO:0005524">
    <property type="term" value="F:ATP binding"/>
    <property type="evidence" value="ECO:0007669"/>
    <property type="project" value="UniProtKB-UniRule"/>
</dbReference>
<feature type="binding site" evidence="11">
    <location>
        <begin position="58"/>
        <end position="65"/>
    </location>
    <ligand>
        <name>ATP</name>
        <dbReference type="ChEBI" id="CHEBI:30616"/>
    </ligand>
</feature>
<evidence type="ECO:0000256" key="2">
    <source>
        <dbReference type="ARBA" id="ARBA00005790"/>
    </source>
</evidence>
<proteinExistence type="inferred from homology"/>
<dbReference type="PROSITE" id="PS00856">
    <property type="entry name" value="GUANYLATE_KINASE_1"/>
    <property type="match status" value="1"/>
</dbReference>
<keyword evidence="11" id="KW-0963">Cytoplasm</keyword>
<dbReference type="EC" id="2.7.4.8" evidence="3 11"/>
<dbReference type="AlphaFoldDB" id="A0A7K0BNY1"/>
<protein>
    <recommendedName>
        <fullName evidence="4 11">Guanylate kinase</fullName>
        <ecNumber evidence="3 11">2.7.4.8</ecNumber>
    </recommendedName>
    <alternativeName>
        <fullName evidence="9 11">GMP kinase</fullName>
    </alternativeName>
</protein>
<evidence type="ECO:0000256" key="10">
    <source>
        <dbReference type="ARBA" id="ARBA00048594"/>
    </source>
</evidence>